<feature type="compositionally biased region" description="Polar residues" evidence="1">
    <location>
        <begin position="374"/>
        <end position="387"/>
    </location>
</feature>
<feature type="compositionally biased region" description="Basic and acidic residues" evidence="1">
    <location>
        <begin position="60"/>
        <end position="78"/>
    </location>
</feature>
<evidence type="ECO:0000256" key="1">
    <source>
        <dbReference type="SAM" id="MobiDB-lite"/>
    </source>
</evidence>
<feature type="region of interest" description="Disordered" evidence="1">
    <location>
        <begin position="371"/>
        <end position="409"/>
    </location>
</feature>
<gene>
    <name evidence="2" type="ORF">SLEP1_g28075</name>
</gene>
<dbReference type="AlphaFoldDB" id="A0AAV5K3Y0"/>
<proteinExistence type="predicted"/>
<dbReference type="Proteomes" id="UP001054252">
    <property type="component" value="Unassembled WGS sequence"/>
</dbReference>
<protein>
    <submittedName>
        <fullName evidence="2">Uncharacterized protein</fullName>
    </submittedName>
</protein>
<feature type="region of interest" description="Disordered" evidence="1">
    <location>
        <begin position="1"/>
        <end position="78"/>
    </location>
</feature>
<evidence type="ECO:0000313" key="3">
    <source>
        <dbReference type="Proteomes" id="UP001054252"/>
    </source>
</evidence>
<comment type="caution">
    <text evidence="2">The sequence shown here is derived from an EMBL/GenBank/DDBJ whole genome shotgun (WGS) entry which is preliminary data.</text>
</comment>
<name>A0AAV5K3Y0_9ROSI</name>
<keyword evidence="3" id="KW-1185">Reference proteome</keyword>
<dbReference type="EMBL" id="BPVZ01000048">
    <property type="protein sequence ID" value="GKV17595.1"/>
    <property type="molecule type" value="Genomic_DNA"/>
</dbReference>
<accession>A0AAV5K3Y0</accession>
<evidence type="ECO:0000313" key="2">
    <source>
        <dbReference type="EMBL" id="GKV17595.1"/>
    </source>
</evidence>
<feature type="region of interest" description="Disordered" evidence="1">
    <location>
        <begin position="144"/>
        <end position="163"/>
    </location>
</feature>
<organism evidence="2 3">
    <name type="scientific">Rubroshorea leprosula</name>
    <dbReference type="NCBI Taxonomy" id="152421"/>
    <lineage>
        <taxon>Eukaryota</taxon>
        <taxon>Viridiplantae</taxon>
        <taxon>Streptophyta</taxon>
        <taxon>Embryophyta</taxon>
        <taxon>Tracheophyta</taxon>
        <taxon>Spermatophyta</taxon>
        <taxon>Magnoliopsida</taxon>
        <taxon>eudicotyledons</taxon>
        <taxon>Gunneridae</taxon>
        <taxon>Pentapetalae</taxon>
        <taxon>rosids</taxon>
        <taxon>malvids</taxon>
        <taxon>Malvales</taxon>
        <taxon>Dipterocarpaceae</taxon>
        <taxon>Rubroshorea</taxon>
    </lineage>
</organism>
<reference evidence="2 3" key="1">
    <citation type="journal article" date="2021" name="Commun. Biol.">
        <title>The genome of Shorea leprosula (Dipterocarpaceae) highlights the ecological relevance of drought in aseasonal tropical rainforests.</title>
        <authorList>
            <person name="Ng K.K.S."/>
            <person name="Kobayashi M.J."/>
            <person name="Fawcett J.A."/>
            <person name="Hatakeyama M."/>
            <person name="Paape T."/>
            <person name="Ng C.H."/>
            <person name="Ang C.C."/>
            <person name="Tnah L.H."/>
            <person name="Lee C.T."/>
            <person name="Nishiyama T."/>
            <person name="Sese J."/>
            <person name="O'Brien M.J."/>
            <person name="Copetti D."/>
            <person name="Mohd Noor M.I."/>
            <person name="Ong R.C."/>
            <person name="Putra M."/>
            <person name="Sireger I.Z."/>
            <person name="Indrioko S."/>
            <person name="Kosugi Y."/>
            <person name="Izuno A."/>
            <person name="Isagi Y."/>
            <person name="Lee S.L."/>
            <person name="Shimizu K.K."/>
        </authorList>
    </citation>
    <scope>NUCLEOTIDE SEQUENCE [LARGE SCALE GENOMIC DNA]</scope>
    <source>
        <strain evidence="2">214</strain>
    </source>
</reference>
<sequence length="409" mass="45886">MSGGPINSARSRSTSGRRGRHNSVDLACDVTPVLDAGHTRSISPQDSIHVAASSHYGKQKGRDPNKQKRAARRPDERPDERLFIQIAHKGTFLDVEKRLQVWELFKTHYQWGLEDEKAVRKAFLRSMKKGWGDNMKDERDKWRANGEYRPRGKKNRASGERVTHTTGSVSFDVHEEQMTKAVGGVRLAHQELYKETHILRKGVPQGQEAPWCGDKHKTRHDTFVSECSATYGSDSASWPPRDNDAWAIAVGGCQSNIMPGIDMTKKQAKDREAMQMMRDEIGQVKEQREVMQRMLEDMGRMQASLSQQFAAFSAYGMRSPSATPSFPYTGQAFPLVGTSFPIARPSFHANGPSFPHAMPMKMPIEATFPIGQMGRQSRSPGTSSANPPQDDYGYQPRFDVDYQGPFGPE</sequence>